<gene>
    <name evidence="2" type="ORF">MELLADRAFT_89003</name>
</gene>
<dbReference type="VEuPathDB" id="FungiDB:MELLADRAFT_89003"/>
<dbReference type="RefSeq" id="XP_007404814.1">
    <property type="nucleotide sequence ID" value="XM_007404752.1"/>
</dbReference>
<reference evidence="3" key="1">
    <citation type="journal article" date="2011" name="Proc. Natl. Acad. Sci. U.S.A.">
        <title>Obligate biotrophy features unraveled by the genomic analysis of rust fungi.</title>
        <authorList>
            <person name="Duplessis S."/>
            <person name="Cuomo C.A."/>
            <person name="Lin Y.-C."/>
            <person name="Aerts A."/>
            <person name="Tisserant E."/>
            <person name="Veneault-Fourrey C."/>
            <person name="Joly D.L."/>
            <person name="Hacquard S."/>
            <person name="Amselem J."/>
            <person name="Cantarel B.L."/>
            <person name="Chiu R."/>
            <person name="Coutinho P.M."/>
            <person name="Feau N."/>
            <person name="Field M."/>
            <person name="Frey P."/>
            <person name="Gelhaye E."/>
            <person name="Goldberg J."/>
            <person name="Grabherr M.G."/>
            <person name="Kodira C.D."/>
            <person name="Kohler A."/>
            <person name="Kuees U."/>
            <person name="Lindquist E.A."/>
            <person name="Lucas S.M."/>
            <person name="Mago R."/>
            <person name="Mauceli E."/>
            <person name="Morin E."/>
            <person name="Murat C."/>
            <person name="Pangilinan J.L."/>
            <person name="Park R."/>
            <person name="Pearson M."/>
            <person name="Quesneville H."/>
            <person name="Rouhier N."/>
            <person name="Sakthikumar S."/>
            <person name="Salamov A.A."/>
            <person name="Schmutz J."/>
            <person name="Selles B."/>
            <person name="Shapiro H."/>
            <person name="Tanguay P."/>
            <person name="Tuskan G.A."/>
            <person name="Henrissat B."/>
            <person name="Van de Peer Y."/>
            <person name="Rouze P."/>
            <person name="Ellis J.G."/>
            <person name="Dodds P.N."/>
            <person name="Schein J.E."/>
            <person name="Zhong S."/>
            <person name="Hamelin R.C."/>
            <person name="Grigoriev I.V."/>
            <person name="Szabo L.J."/>
            <person name="Martin F."/>
        </authorList>
    </citation>
    <scope>NUCLEOTIDE SEQUENCE [LARGE SCALE GENOMIC DNA]</scope>
    <source>
        <strain evidence="3">98AG31 / pathotype 3-4-7</strain>
    </source>
</reference>
<dbReference type="HOGENOM" id="CLU_044497_0_0_1"/>
<dbReference type="InParanoid" id="F4R6L9"/>
<dbReference type="AlphaFoldDB" id="F4R6L9"/>
<organism evidence="3">
    <name type="scientific">Melampsora larici-populina (strain 98AG31 / pathotype 3-4-7)</name>
    <name type="common">Poplar leaf rust fungus</name>
    <dbReference type="NCBI Taxonomy" id="747676"/>
    <lineage>
        <taxon>Eukaryota</taxon>
        <taxon>Fungi</taxon>
        <taxon>Dikarya</taxon>
        <taxon>Basidiomycota</taxon>
        <taxon>Pucciniomycotina</taxon>
        <taxon>Pucciniomycetes</taxon>
        <taxon>Pucciniales</taxon>
        <taxon>Melampsoraceae</taxon>
        <taxon>Melampsora</taxon>
    </lineage>
</organism>
<feature type="compositionally biased region" description="Low complexity" evidence="1">
    <location>
        <begin position="1"/>
        <end position="17"/>
    </location>
</feature>
<evidence type="ECO:0000313" key="2">
    <source>
        <dbReference type="EMBL" id="EGG12439.1"/>
    </source>
</evidence>
<name>F4R6L9_MELLP</name>
<keyword evidence="3" id="KW-1185">Reference proteome</keyword>
<sequence>MSAAPTSTQMSSTQMTAHTPTQNGKRQRLDKDDDPVANEKNGNDKDSDSDSDDDKDSDGDLTHDEVLERKRKRAVQLKVLTQIRHQNAEIWKIAAQHPIPKPSTPLARAIHEFAKLLMGIPRKARGSSALSGFEETKLPDPPSEEEHQAWETQKQGREDYICQAQDKAMEKYIAKKLPGFQPNQKQRKTVEKDASEMATLKKPMQPVIFTSQILNRGRSRYPHHFGKQCEAALAMAGFPRCTFDWEASYNTPWNTTTATIILAHWVKTYDANGAREFGILTSDNTAANHEEVLRRWCTNKAPKFRDQTRNGVLLQNPAGRKKLEENLLKTQGIISKRRMKNKLYNARKAQAEKMFGKNSPEWSMLCHPEVHSDDKLKTSDSSGSRQKLSLQWRSSGLDTLIDLLDQAHWRGKIIPREKRAAKELVERGQYAPTPDADRFPPKGFQLSLISPAWYDQQEGLMLAELALQDNDVFDIQESILEFKRVFRSKASLALDATGDSSMG</sequence>
<evidence type="ECO:0000313" key="3">
    <source>
        <dbReference type="Proteomes" id="UP000001072"/>
    </source>
</evidence>
<dbReference type="KEGG" id="mlr:MELLADRAFT_89003"/>
<feature type="region of interest" description="Disordered" evidence="1">
    <location>
        <begin position="127"/>
        <end position="149"/>
    </location>
</feature>
<protein>
    <submittedName>
        <fullName evidence="2">Uncharacterized protein</fullName>
    </submittedName>
</protein>
<dbReference type="GeneID" id="18935062"/>
<dbReference type="Proteomes" id="UP000001072">
    <property type="component" value="Unassembled WGS sequence"/>
</dbReference>
<feature type="compositionally biased region" description="Basic and acidic residues" evidence="1">
    <location>
        <begin position="134"/>
        <end position="149"/>
    </location>
</feature>
<proteinExistence type="predicted"/>
<dbReference type="EMBL" id="GL883091">
    <property type="protein sequence ID" value="EGG12439.1"/>
    <property type="molecule type" value="Genomic_DNA"/>
</dbReference>
<feature type="region of interest" description="Disordered" evidence="1">
    <location>
        <begin position="1"/>
        <end position="65"/>
    </location>
</feature>
<accession>F4R6L9</accession>
<evidence type="ECO:0000256" key="1">
    <source>
        <dbReference type="SAM" id="MobiDB-lite"/>
    </source>
</evidence>